<dbReference type="PROSITE" id="PS50089">
    <property type="entry name" value="ZF_RING_2"/>
    <property type="match status" value="1"/>
</dbReference>
<dbReference type="SUPFAM" id="SSF57850">
    <property type="entry name" value="RING/U-box"/>
    <property type="match status" value="1"/>
</dbReference>
<reference evidence="7" key="1">
    <citation type="submission" date="2023-10" db="EMBL/GenBank/DDBJ databases">
        <authorList>
            <person name="Chen Y."/>
            <person name="Shah S."/>
            <person name="Dougan E. K."/>
            <person name="Thang M."/>
            <person name="Chan C."/>
        </authorList>
    </citation>
    <scope>NUCLEOTIDE SEQUENCE [LARGE SCALE GENOMIC DNA]</scope>
</reference>
<feature type="compositionally biased region" description="Basic residues" evidence="5">
    <location>
        <begin position="129"/>
        <end position="143"/>
    </location>
</feature>
<feature type="compositionally biased region" description="Basic and acidic residues" evidence="5">
    <location>
        <begin position="93"/>
        <end position="102"/>
    </location>
</feature>
<dbReference type="InterPro" id="IPR017907">
    <property type="entry name" value="Znf_RING_CS"/>
</dbReference>
<name>A0ABN9QIX7_9DINO</name>
<keyword evidence="3" id="KW-0862">Zinc</keyword>
<accession>A0ABN9QIX7</accession>
<evidence type="ECO:0000313" key="8">
    <source>
        <dbReference type="Proteomes" id="UP001189429"/>
    </source>
</evidence>
<proteinExistence type="predicted"/>
<feature type="region of interest" description="Disordered" evidence="5">
    <location>
        <begin position="83"/>
        <end position="155"/>
    </location>
</feature>
<organism evidence="7 8">
    <name type="scientific">Prorocentrum cordatum</name>
    <dbReference type="NCBI Taxonomy" id="2364126"/>
    <lineage>
        <taxon>Eukaryota</taxon>
        <taxon>Sar</taxon>
        <taxon>Alveolata</taxon>
        <taxon>Dinophyceae</taxon>
        <taxon>Prorocentrales</taxon>
        <taxon>Prorocentraceae</taxon>
        <taxon>Prorocentrum</taxon>
    </lineage>
</organism>
<evidence type="ECO:0000256" key="1">
    <source>
        <dbReference type="ARBA" id="ARBA00022723"/>
    </source>
</evidence>
<dbReference type="SMART" id="SM00184">
    <property type="entry name" value="RING"/>
    <property type="match status" value="1"/>
</dbReference>
<dbReference type="Proteomes" id="UP001189429">
    <property type="component" value="Unassembled WGS sequence"/>
</dbReference>
<evidence type="ECO:0000256" key="4">
    <source>
        <dbReference type="PROSITE-ProRule" id="PRU00175"/>
    </source>
</evidence>
<evidence type="ECO:0000256" key="5">
    <source>
        <dbReference type="SAM" id="MobiDB-lite"/>
    </source>
</evidence>
<feature type="non-terminal residue" evidence="7">
    <location>
        <position position="1"/>
    </location>
</feature>
<evidence type="ECO:0000256" key="2">
    <source>
        <dbReference type="ARBA" id="ARBA00022771"/>
    </source>
</evidence>
<dbReference type="Pfam" id="PF00097">
    <property type="entry name" value="zf-C3HC4"/>
    <property type="match status" value="1"/>
</dbReference>
<evidence type="ECO:0000256" key="3">
    <source>
        <dbReference type="ARBA" id="ARBA00022833"/>
    </source>
</evidence>
<dbReference type="InterPro" id="IPR013083">
    <property type="entry name" value="Znf_RING/FYVE/PHD"/>
</dbReference>
<dbReference type="CDD" id="cd16449">
    <property type="entry name" value="RING-HC"/>
    <property type="match status" value="1"/>
</dbReference>
<keyword evidence="8" id="KW-1185">Reference proteome</keyword>
<dbReference type="PROSITE" id="PS00518">
    <property type="entry name" value="ZF_RING_1"/>
    <property type="match status" value="1"/>
</dbReference>
<feature type="compositionally biased region" description="Low complexity" evidence="5">
    <location>
        <begin position="12"/>
        <end position="27"/>
    </location>
</feature>
<feature type="compositionally biased region" description="Low complexity" evidence="5">
    <location>
        <begin position="106"/>
        <end position="128"/>
    </location>
</feature>
<evidence type="ECO:0000259" key="6">
    <source>
        <dbReference type="PROSITE" id="PS50089"/>
    </source>
</evidence>
<dbReference type="Gene3D" id="3.30.40.10">
    <property type="entry name" value="Zinc/RING finger domain, C3HC4 (zinc finger)"/>
    <property type="match status" value="1"/>
</dbReference>
<sequence>RKSSRRRSSGTRAQAPARRAPVQEARPSAGSPRSGGEPGGDPARRLPPGSAAEYYSSTYGGWVPALVKGFDDRRGTYVLDMPSHRAAGQGPAREGHVRRPGRDGATGRAAPGGPFARAGRADAGARAPAGRRGRRGGRARARRPPPSEPGSPAAPGAVPCGLCGSSGVPAEGLQGLDCGHRFCAACLRGHALGSPDFLQEPVACPLCPATLSRAQLRQAVGEEAFVARQA</sequence>
<dbReference type="InterPro" id="IPR018957">
    <property type="entry name" value="Znf_C3HC4_RING-type"/>
</dbReference>
<gene>
    <name evidence="7" type="ORF">PCOR1329_LOCUS11758</name>
</gene>
<keyword evidence="2 4" id="KW-0863">Zinc-finger</keyword>
<keyword evidence="1" id="KW-0479">Metal-binding</keyword>
<comment type="caution">
    <text evidence="7">The sequence shown here is derived from an EMBL/GenBank/DDBJ whole genome shotgun (WGS) entry which is preliminary data.</text>
</comment>
<feature type="domain" description="RING-type" evidence="6">
    <location>
        <begin position="160"/>
        <end position="207"/>
    </location>
</feature>
<protein>
    <recommendedName>
        <fullName evidence="6">RING-type domain-containing protein</fullName>
    </recommendedName>
</protein>
<dbReference type="InterPro" id="IPR001841">
    <property type="entry name" value="Znf_RING"/>
</dbReference>
<feature type="non-terminal residue" evidence="7">
    <location>
        <position position="230"/>
    </location>
</feature>
<feature type="region of interest" description="Disordered" evidence="5">
    <location>
        <begin position="1"/>
        <end position="55"/>
    </location>
</feature>
<evidence type="ECO:0000313" key="7">
    <source>
        <dbReference type="EMBL" id="CAK0805147.1"/>
    </source>
</evidence>
<dbReference type="EMBL" id="CAUYUJ010003393">
    <property type="protein sequence ID" value="CAK0805147.1"/>
    <property type="molecule type" value="Genomic_DNA"/>
</dbReference>